<accession>K7AGU1</accession>
<reference evidence="2" key="1">
    <citation type="journal article" date="2014" name="Environ. Microbiol.">
        <title>Comparative genomics of the marine bacterial genus Glaciecola reveals the high degree of genomic diversity and genomic characteristic for cold adaptation.</title>
        <authorList>
            <person name="Qin Q.L."/>
            <person name="Xie B.B."/>
            <person name="Yu Y."/>
            <person name="Shu Y.L."/>
            <person name="Rong J.C."/>
            <person name="Zhang Y.J."/>
            <person name="Zhao D.L."/>
            <person name="Chen X.L."/>
            <person name="Zhang X.Y."/>
            <person name="Chen B."/>
            <person name="Zhou B.C."/>
            <person name="Zhang Y.Z."/>
        </authorList>
    </citation>
    <scope>NUCLEOTIDE SEQUENCE [LARGE SCALE GENOMIC DNA]</scope>
    <source>
        <strain evidence="2">LMG 21857</strain>
    </source>
</reference>
<gene>
    <name evidence="1" type="ORF">GPLA_3617</name>
</gene>
<organism evidence="1 2">
    <name type="scientific">Paraglaciecola polaris LMG 21857</name>
    <dbReference type="NCBI Taxonomy" id="1129793"/>
    <lineage>
        <taxon>Bacteria</taxon>
        <taxon>Pseudomonadati</taxon>
        <taxon>Pseudomonadota</taxon>
        <taxon>Gammaproteobacteria</taxon>
        <taxon>Alteromonadales</taxon>
        <taxon>Alteromonadaceae</taxon>
        <taxon>Paraglaciecola</taxon>
    </lineage>
</organism>
<dbReference type="EMBL" id="BAER01000112">
    <property type="protein sequence ID" value="GAC34505.1"/>
    <property type="molecule type" value="Genomic_DNA"/>
</dbReference>
<evidence type="ECO:0000313" key="1">
    <source>
        <dbReference type="EMBL" id="GAC34505.1"/>
    </source>
</evidence>
<comment type="caution">
    <text evidence="1">The sequence shown here is derived from an EMBL/GenBank/DDBJ whole genome shotgun (WGS) entry which is preliminary data.</text>
</comment>
<dbReference type="AlphaFoldDB" id="K7AGU1"/>
<sequence>MQYRTSKKWAVGSKPQIVDDIGNNHNSKWMCEQPYLSQICEEWSGR</sequence>
<dbReference type="Proteomes" id="UP000006322">
    <property type="component" value="Unassembled WGS sequence"/>
</dbReference>
<protein>
    <submittedName>
        <fullName evidence="1">Uncharacterized protein</fullName>
    </submittedName>
</protein>
<dbReference type="STRING" id="1129793.GPLA_3617"/>
<keyword evidence="2" id="KW-1185">Reference proteome</keyword>
<proteinExistence type="predicted"/>
<evidence type="ECO:0000313" key="2">
    <source>
        <dbReference type="Proteomes" id="UP000006322"/>
    </source>
</evidence>
<name>K7AGU1_9ALTE</name>